<evidence type="ECO:0000313" key="1">
    <source>
        <dbReference type="EMBL" id="KKR04542.1"/>
    </source>
</evidence>
<reference evidence="1 2" key="1">
    <citation type="journal article" date="2015" name="Nature">
        <title>rRNA introns, odd ribosomes, and small enigmatic genomes across a large radiation of phyla.</title>
        <authorList>
            <person name="Brown C.T."/>
            <person name="Hug L.A."/>
            <person name="Thomas B.C."/>
            <person name="Sharon I."/>
            <person name="Castelle C.J."/>
            <person name="Singh A."/>
            <person name="Wilkins M.J."/>
            <person name="Williams K.H."/>
            <person name="Banfield J.F."/>
        </authorList>
    </citation>
    <scope>NUCLEOTIDE SEQUENCE [LARGE SCALE GENOMIC DNA]</scope>
</reference>
<name>A0A0G0QSD0_9BACT</name>
<dbReference type="Proteomes" id="UP000033935">
    <property type="component" value="Unassembled WGS sequence"/>
</dbReference>
<proteinExistence type="predicted"/>
<gene>
    <name evidence="1" type="ORF">UT30_C0006G0036</name>
</gene>
<organism evidence="1 2">
    <name type="scientific">Candidatus Uhrbacteria bacterium GW2011_GWF2_39_13</name>
    <dbReference type="NCBI Taxonomy" id="1618995"/>
    <lineage>
        <taxon>Bacteria</taxon>
        <taxon>Candidatus Uhriibacteriota</taxon>
    </lineage>
</organism>
<protein>
    <submittedName>
        <fullName evidence="1">Uncharacterized protein</fullName>
    </submittedName>
</protein>
<sequence>MTQHEDIEKEIKQLGERIALLLVASDLSDEVKAGFVAMIPEMTAEQLDRLIVLLESNVKETAALEEQQLGRSVQKAQKAYETAHKEEEKKAINSLKAIENLLNQ</sequence>
<comment type="caution">
    <text evidence="1">The sequence shown here is derived from an EMBL/GenBank/DDBJ whole genome shotgun (WGS) entry which is preliminary data.</text>
</comment>
<evidence type="ECO:0000313" key="2">
    <source>
        <dbReference type="Proteomes" id="UP000033935"/>
    </source>
</evidence>
<dbReference type="EMBL" id="LBWG01000006">
    <property type="protein sequence ID" value="KKR04542.1"/>
    <property type="molecule type" value="Genomic_DNA"/>
</dbReference>
<accession>A0A0G0QSD0</accession>
<dbReference type="AlphaFoldDB" id="A0A0G0QSD0"/>